<organism evidence="7 8">
    <name type="scientific">Roseiarcus fermentans</name>
    <dbReference type="NCBI Taxonomy" id="1473586"/>
    <lineage>
        <taxon>Bacteria</taxon>
        <taxon>Pseudomonadati</taxon>
        <taxon>Pseudomonadota</taxon>
        <taxon>Alphaproteobacteria</taxon>
        <taxon>Hyphomicrobiales</taxon>
        <taxon>Roseiarcaceae</taxon>
        <taxon>Roseiarcus</taxon>
    </lineage>
</organism>
<dbReference type="InterPro" id="IPR022907">
    <property type="entry name" value="VapC_family"/>
</dbReference>
<reference evidence="7 8" key="1">
    <citation type="submission" date="2018-06" db="EMBL/GenBank/DDBJ databases">
        <title>Genomic Encyclopedia of Type Strains, Phase IV (KMG-IV): sequencing the most valuable type-strain genomes for metagenomic binning, comparative biology and taxonomic classification.</title>
        <authorList>
            <person name="Goeker M."/>
        </authorList>
    </citation>
    <scope>NUCLEOTIDE SEQUENCE [LARGE SCALE GENOMIC DNA]</scope>
    <source>
        <strain evidence="7 8">DSM 24875</strain>
    </source>
</reference>
<dbReference type="InterPro" id="IPR029060">
    <property type="entry name" value="PIN-like_dom_sf"/>
</dbReference>
<dbReference type="Proteomes" id="UP000253529">
    <property type="component" value="Unassembled WGS sequence"/>
</dbReference>
<dbReference type="RefSeq" id="WP_113889035.1">
    <property type="nucleotide sequence ID" value="NZ_QNRK01000009.1"/>
</dbReference>
<comment type="similarity">
    <text evidence="5">Belongs to the PINc/VapC protein family.</text>
</comment>
<keyword evidence="5" id="KW-0800">Toxin</keyword>
<dbReference type="GO" id="GO:0004540">
    <property type="term" value="F:RNA nuclease activity"/>
    <property type="evidence" value="ECO:0007669"/>
    <property type="project" value="InterPro"/>
</dbReference>
<dbReference type="AlphaFoldDB" id="A0A366FIE2"/>
<dbReference type="GO" id="GO:0000287">
    <property type="term" value="F:magnesium ion binding"/>
    <property type="evidence" value="ECO:0007669"/>
    <property type="project" value="UniProtKB-UniRule"/>
</dbReference>
<protein>
    <recommendedName>
        <fullName evidence="5">Ribonuclease VapC</fullName>
        <shortName evidence="5">RNase VapC</shortName>
        <ecNumber evidence="5">3.1.-.-</ecNumber>
    </recommendedName>
    <alternativeName>
        <fullName evidence="5">Toxin VapC</fullName>
    </alternativeName>
</protein>
<dbReference type="EC" id="3.1.-.-" evidence="5"/>
<dbReference type="EMBL" id="QNRK01000009">
    <property type="protein sequence ID" value="RBP14351.1"/>
    <property type="molecule type" value="Genomic_DNA"/>
</dbReference>
<dbReference type="CDD" id="cd18683">
    <property type="entry name" value="PIN_VapC-like"/>
    <property type="match status" value="1"/>
</dbReference>
<evidence type="ECO:0000256" key="4">
    <source>
        <dbReference type="ARBA" id="ARBA00022801"/>
    </source>
</evidence>
<keyword evidence="2 5" id="KW-0540">Nuclease</keyword>
<feature type="binding site" evidence="5">
    <location>
        <position position="5"/>
    </location>
    <ligand>
        <name>Mg(2+)</name>
        <dbReference type="ChEBI" id="CHEBI:18420"/>
    </ligand>
</feature>
<dbReference type="HAMAP" id="MF_00265">
    <property type="entry name" value="VapC_Nob1"/>
    <property type="match status" value="1"/>
</dbReference>
<evidence type="ECO:0000256" key="3">
    <source>
        <dbReference type="ARBA" id="ARBA00022723"/>
    </source>
</evidence>
<gene>
    <name evidence="5" type="primary">vapC</name>
    <name evidence="7" type="ORF">DFR50_109104</name>
</gene>
<keyword evidence="1 5" id="KW-1277">Toxin-antitoxin system</keyword>
<dbReference type="Gene3D" id="3.40.50.1010">
    <property type="entry name" value="5'-nuclease"/>
    <property type="match status" value="1"/>
</dbReference>
<evidence type="ECO:0000256" key="2">
    <source>
        <dbReference type="ARBA" id="ARBA00022722"/>
    </source>
</evidence>
<dbReference type="GO" id="GO:0016787">
    <property type="term" value="F:hydrolase activity"/>
    <property type="evidence" value="ECO:0007669"/>
    <property type="project" value="UniProtKB-KW"/>
</dbReference>
<sequence>MIAIDTNVVVRYLTSDDPGQFRRAKALVEGGPVFLCTTVLLEVEWVLRSLYRLERPVVLRALASFVRLPTVRLEAAAVARQALDWAEQGMDFADALHLASSTAAETFATFDRALARAAARIGAPPVRAP</sequence>
<keyword evidence="3 5" id="KW-0479">Metal-binding</keyword>
<dbReference type="GO" id="GO:0090729">
    <property type="term" value="F:toxin activity"/>
    <property type="evidence" value="ECO:0007669"/>
    <property type="project" value="UniProtKB-KW"/>
</dbReference>
<proteinExistence type="inferred from homology"/>
<keyword evidence="8" id="KW-1185">Reference proteome</keyword>
<dbReference type="Pfam" id="PF01850">
    <property type="entry name" value="PIN"/>
    <property type="match status" value="1"/>
</dbReference>
<evidence type="ECO:0000256" key="1">
    <source>
        <dbReference type="ARBA" id="ARBA00022649"/>
    </source>
</evidence>
<feature type="binding site" evidence="5">
    <location>
        <position position="94"/>
    </location>
    <ligand>
        <name>Mg(2+)</name>
        <dbReference type="ChEBI" id="CHEBI:18420"/>
    </ligand>
</feature>
<dbReference type="SUPFAM" id="SSF88723">
    <property type="entry name" value="PIN domain-like"/>
    <property type="match status" value="1"/>
</dbReference>
<keyword evidence="4 5" id="KW-0378">Hydrolase</keyword>
<dbReference type="OrthoDB" id="3175275at2"/>
<accession>A0A366FIE2</accession>
<evidence type="ECO:0000313" key="8">
    <source>
        <dbReference type="Proteomes" id="UP000253529"/>
    </source>
</evidence>
<dbReference type="InterPro" id="IPR002716">
    <property type="entry name" value="PIN_dom"/>
</dbReference>
<comment type="caution">
    <text evidence="7">The sequence shown here is derived from an EMBL/GenBank/DDBJ whole genome shotgun (WGS) entry which is preliminary data.</text>
</comment>
<comment type="function">
    <text evidence="5">Toxic component of a toxin-antitoxin (TA) system. An RNase.</text>
</comment>
<evidence type="ECO:0000313" key="7">
    <source>
        <dbReference type="EMBL" id="RBP14351.1"/>
    </source>
</evidence>
<evidence type="ECO:0000256" key="5">
    <source>
        <dbReference type="HAMAP-Rule" id="MF_00265"/>
    </source>
</evidence>
<evidence type="ECO:0000259" key="6">
    <source>
        <dbReference type="Pfam" id="PF01850"/>
    </source>
</evidence>
<name>A0A366FIE2_9HYPH</name>
<feature type="domain" description="PIN" evidence="6">
    <location>
        <begin position="3"/>
        <end position="118"/>
    </location>
</feature>
<comment type="cofactor">
    <cofactor evidence="5">
        <name>Mg(2+)</name>
        <dbReference type="ChEBI" id="CHEBI:18420"/>
    </cofactor>
</comment>
<keyword evidence="5" id="KW-0460">Magnesium</keyword>